<accession>A0A6J6QQ20</accession>
<dbReference type="SUPFAM" id="SSF53328">
    <property type="entry name" value="Formyltransferase"/>
    <property type="match status" value="1"/>
</dbReference>
<dbReference type="PANTHER" id="PTHR43369">
    <property type="entry name" value="PHOSPHORIBOSYLGLYCINAMIDE FORMYLTRANSFERASE"/>
    <property type="match status" value="1"/>
</dbReference>
<dbReference type="HAMAP" id="MF_01930">
    <property type="entry name" value="PurN"/>
    <property type="match status" value="1"/>
</dbReference>
<dbReference type="PANTHER" id="PTHR43369:SF2">
    <property type="entry name" value="PHOSPHORIBOSYLGLYCINAMIDE FORMYLTRANSFERASE"/>
    <property type="match status" value="1"/>
</dbReference>
<dbReference type="EMBL" id="CAFBPS010000206">
    <property type="protein sequence ID" value="CAB5037507.1"/>
    <property type="molecule type" value="Genomic_DNA"/>
</dbReference>
<dbReference type="Pfam" id="PF00551">
    <property type="entry name" value="Formyl_trans_N"/>
    <property type="match status" value="1"/>
</dbReference>
<dbReference type="EMBL" id="CAEZYH010000014">
    <property type="protein sequence ID" value="CAB4713850.1"/>
    <property type="molecule type" value="Genomic_DNA"/>
</dbReference>
<dbReference type="InterPro" id="IPR036477">
    <property type="entry name" value="Formyl_transf_N_sf"/>
</dbReference>
<dbReference type="EMBL" id="CAEZZP010000091">
    <property type="protein sequence ID" value="CAB4778874.1"/>
    <property type="molecule type" value="Genomic_DNA"/>
</dbReference>
<evidence type="ECO:0000256" key="1">
    <source>
        <dbReference type="ARBA" id="ARBA00005054"/>
    </source>
</evidence>
<organism evidence="6">
    <name type="scientific">freshwater metagenome</name>
    <dbReference type="NCBI Taxonomy" id="449393"/>
    <lineage>
        <taxon>unclassified sequences</taxon>
        <taxon>metagenomes</taxon>
        <taxon>ecological metagenomes</taxon>
    </lineage>
</organism>
<dbReference type="Gene3D" id="3.40.50.170">
    <property type="entry name" value="Formyl transferase, N-terminal domain"/>
    <property type="match status" value="1"/>
</dbReference>
<protein>
    <recommendedName>
        <fullName evidence="2">phosphoribosylglycinamide formyltransferase 1</fullName>
        <ecNumber evidence="2">2.1.2.2</ecNumber>
    </recommendedName>
</protein>
<proteinExistence type="inferred from homology"/>
<dbReference type="EC" id="2.1.2.2" evidence="2"/>
<sequence length="204" mass="21948">MNGHMRLVVLVSGNGSNLQAILDACESGVLAAEVVAVVSNKHDVKALERAESAGVPAVVVSAVTGESRADYDTRLTSVVSSFMADFVVLAGYMRILSMEFLSWFPGQVVNLHPSLPGDIVGVGAIEKAFAEFQNGTRDHSGVMVHFVPDEGVDDGPVLASARVEIAPNDTLEIFEEKMHRQEHELLVEVLRELSVKYTKVGEST</sequence>
<dbReference type="InterPro" id="IPR004607">
    <property type="entry name" value="GART"/>
</dbReference>
<evidence type="ECO:0000313" key="7">
    <source>
        <dbReference type="EMBL" id="CAB4778874.1"/>
    </source>
</evidence>
<dbReference type="EMBL" id="CAFAAL010000145">
    <property type="protein sequence ID" value="CAB4813450.1"/>
    <property type="molecule type" value="Genomic_DNA"/>
</dbReference>
<dbReference type="EMBL" id="CAFBLJ010000009">
    <property type="protein sequence ID" value="CAB4858243.1"/>
    <property type="molecule type" value="Genomic_DNA"/>
</dbReference>
<evidence type="ECO:0000313" key="11">
    <source>
        <dbReference type="EMBL" id="CAB5037507.1"/>
    </source>
</evidence>
<evidence type="ECO:0000256" key="2">
    <source>
        <dbReference type="ARBA" id="ARBA00012254"/>
    </source>
</evidence>
<dbReference type="InterPro" id="IPR002376">
    <property type="entry name" value="Formyl_transf_N"/>
</dbReference>
<comment type="pathway">
    <text evidence="1">Purine metabolism; IMP biosynthesis via de novo pathway; N(2)-formyl-N(1)-(5-phospho-D-ribosyl)glycinamide from N(1)-(5-phospho-D-ribosyl)glycinamide (10-formyl THF route): step 1/1.</text>
</comment>
<dbReference type="GO" id="GO:0006189">
    <property type="term" value="P:'de novo' IMP biosynthetic process"/>
    <property type="evidence" value="ECO:0007669"/>
    <property type="project" value="InterPro"/>
</dbReference>
<feature type="domain" description="Formyl transferase N-terminal" evidence="5">
    <location>
        <begin position="5"/>
        <end position="190"/>
    </location>
</feature>
<evidence type="ECO:0000313" key="8">
    <source>
        <dbReference type="EMBL" id="CAB4813450.1"/>
    </source>
</evidence>
<dbReference type="AlphaFoldDB" id="A0A6J6QQ20"/>
<dbReference type="GO" id="GO:0004644">
    <property type="term" value="F:phosphoribosylglycinamide formyltransferase activity"/>
    <property type="evidence" value="ECO:0007669"/>
    <property type="project" value="UniProtKB-EC"/>
</dbReference>
<evidence type="ECO:0000313" key="10">
    <source>
        <dbReference type="EMBL" id="CAB4913665.1"/>
    </source>
</evidence>
<evidence type="ECO:0000313" key="6">
    <source>
        <dbReference type="EMBL" id="CAB4713850.1"/>
    </source>
</evidence>
<reference evidence="6" key="1">
    <citation type="submission" date="2020-05" db="EMBL/GenBank/DDBJ databases">
        <authorList>
            <person name="Chiriac C."/>
            <person name="Salcher M."/>
            <person name="Ghai R."/>
            <person name="Kavagutti S V."/>
        </authorList>
    </citation>
    <scope>NUCLEOTIDE SEQUENCE</scope>
</reference>
<name>A0A6J6QQ20_9ZZZZ</name>
<evidence type="ECO:0000256" key="3">
    <source>
        <dbReference type="ARBA" id="ARBA00022679"/>
    </source>
</evidence>
<evidence type="ECO:0000313" key="9">
    <source>
        <dbReference type="EMBL" id="CAB4858243.1"/>
    </source>
</evidence>
<evidence type="ECO:0000259" key="5">
    <source>
        <dbReference type="Pfam" id="PF00551"/>
    </source>
</evidence>
<dbReference type="GO" id="GO:0005737">
    <property type="term" value="C:cytoplasm"/>
    <property type="evidence" value="ECO:0007669"/>
    <property type="project" value="TreeGrafter"/>
</dbReference>
<gene>
    <name evidence="6" type="ORF">UFOPK2658_00577</name>
    <name evidence="7" type="ORF">UFOPK2880_01303</name>
    <name evidence="8" type="ORF">UFOPK3004_01387</name>
    <name evidence="9" type="ORF">UFOPK3304_00304</name>
    <name evidence="10" type="ORF">UFOPK3494_01685</name>
    <name evidence="11" type="ORF">UFOPK4134_01767</name>
</gene>
<dbReference type="EMBL" id="CAFBMF010000163">
    <property type="protein sequence ID" value="CAB4913665.1"/>
    <property type="molecule type" value="Genomic_DNA"/>
</dbReference>
<evidence type="ECO:0000256" key="4">
    <source>
        <dbReference type="ARBA" id="ARBA00022755"/>
    </source>
</evidence>
<dbReference type="CDD" id="cd08645">
    <property type="entry name" value="FMT_core_GART"/>
    <property type="match status" value="1"/>
</dbReference>
<keyword evidence="3" id="KW-0808">Transferase</keyword>
<dbReference type="NCBIfam" id="TIGR00639">
    <property type="entry name" value="PurN"/>
    <property type="match status" value="1"/>
</dbReference>
<keyword evidence="4" id="KW-0658">Purine biosynthesis</keyword>